<dbReference type="PROSITE" id="PS51257">
    <property type="entry name" value="PROKAR_LIPOPROTEIN"/>
    <property type="match status" value="1"/>
</dbReference>
<name>A0A9R1CBE5_9BACT</name>
<protein>
    <recommendedName>
        <fullName evidence="4">Tetratricopeptide repeat protein</fullName>
    </recommendedName>
</protein>
<evidence type="ECO:0008006" key="4">
    <source>
        <dbReference type="Google" id="ProtNLM"/>
    </source>
</evidence>
<reference evidence="2" key="1">
    <citation type="journal article" date="2022" name="Int. J. Syst. Evol. Microbiol.">
        <title>Prevotella lacticifex sp. nov., isolated from the rumen of cows.</title>
        <authorList>
            <person name="Shinkai T."/>
            <person name="Ikeyama N."/>
            <person name="Kumagai M."/>
            <person name="Ohmori H."/>
            <person name="Sakamoto M."/>
            <person name="Ohkuma M."/>
            <person name="Mitsumori M."/>
        </authorList>
    </citation>
    <scope>NUCLEOTIDE SEQUENCE</scope>
    <source>
        <strain evidence="2">R5076</strain>
    </source>
</reference>
<dbReference type="Proteomes" id="UP000825483">
    <property type="component" value="Unassembled WGS sequence"/>
</dbReference>
<feature type="transmembrane region" description="Helical" evidence="1">
    <location>
        <begin position="365"/>
        <end position="388"/>
    </location>
</feature>
<evidence type="ECO:0000313" key="3">
    <source>
        <dbReference type="Proteomes" id="UP000825483"/>
    </source>
</evidence>
<evidence type="ECO:0000256" key="1">
    <source>
        <dbReference type="SAM" id="Phobius"/>
    </source>
</evidence>
<evidence type="ECO:0000313" key="2">
    <source>
        <dbReference type="EMBL" id="GJG59435.1"/>
    </source>
</evidence>
<keyword evidence="1" id="KW-0812">Transmembrane</keyword>
<dbReference type="SUPFAM" id="SSF48452">
    <property type="entry name" value="TPR-like"/>
    <property type="match status" value="2"/>
</dbReference>
<accession>A0A9R1CBE5</accession>
<dbReference type="InterPro" id="IPR011990">
    <property type="entry name" value="TPR-like_helical_dom_sf"/>
</dbReference>
<dbReference type="EMBL" id="BPUB01000002">
    <property type="protein sequence ID" value="GJG59435.1"/>
    <property type="molecule type" value="Genomic_DNA"/>
</dbReference>
<sequence>MRNFAKIYNAMNNKIIIILSVLTTFLVTGCKETHNKAIDLAYHLTATAPDSALSVLNGVDQAKLGKAEMARYALVYTIAQDKSGQDVDNDSLLRTAYTYYNNREQDSLYSKCEYYMGKYYMLNDSTEQANDCLQKAADVAEKQGDKYTQCLALEKLSKVLGNSNPRAAVLVARKADRIYSGLPNATNINKAYFRLQVTDALLLADSLDLAEEECVAAIKLTKLTGDSICISDAYQDMASILSQKKDYKGSLWCSRQSCELSNNNDVSKLLNLAWAYLDADSLERCKVFMNKIKVDKPNDLYIYYYIRHLAATKEHDYSNAVSFADSAYHYIEEMYGNELNDKEKYYTSLVTAQYEKGISEEKANLLIWVIGLIFLSAIVVVIFIVYAFRQYKLKAKRKIKYEKERHEMEEKTHEEELRHKEIQLSTMRSYLLKKINIAKRIEEIRGNKKDVVVLTEEDWEEIRMFVDNVEGNFILRLRERFPNLSDDDVKFMILIRLKMSSKAMGLIYNISEKSIRQKLFVYKTKVGLEGENSPSLRSFIEAF</sequence>
<keyword evidence="1" id="KW-0472">Membrane</keyword>
<organism evidence="2 3">
    <name type="scientific">Prevotella lacticifex</name>
    <dbReference type="NCBI Taxonomy" id="2854755"/>
    <lineage>
        <taxon>Bacteria</taxon>
        <taxon>Pseudomonadati</taxon>
        <taxon>Bacteroidota</taxon>
        <taxon>Bacteroidia</taxon>
        <taxon>Bacteroidales</taxon>
        <taxon>Prevotellaceae</taxon>
        <taxon>Prevotella</taxon>
    </lineage>
</organism>
<gene>
    <name evidence="2" type="ORF">PRLR5076_22860</name>
</gene>
<comment type="caution">
    <text evidence="2">The sequence shown here is derived from an EMBL/GenBank/DDBJ whole genome shotgun (WGS) entry which is preliminary data.</text>
</comment>
<keyword evidence="1" id="KW-1133">Transmembrane helix</keyword>
<dbReference type="Gene3D" id="1.25.40.10">
    <property type="entry name" value="Tetratricopeptide repeat domain"/>
    <property type="match status" value="1"/>
</dbReference>
<dbReference type="AlphaFoldDB" id="A0A9R1CBE5"/>
<proteinExistence type="predicted"/>
<keyword evidence="3" id="KW-1185">Reference proteome</keyword>